<dbReference type="Proteomes" id="UP000051733">
    <property type="component" value="Unassembled WGS sequence"/>
</dbReference>
<gene>
    <name evidence="3" type="ORF">FC26_GL000495</name>
</gene>
<name>A0A0R2A0D7_9LACO</name>
<dbReference type="PANTHER" id="PTHR45266">
    <property type="entry name" value="OXALOACETATE DECARBOXYLASE ALPHA CHAIN"/>
    <property type="match status" value="1"/>
</dbReference>
<dbReference type="CDD" id="cd06850">
    <property type="entry name" value="biotinyl_domain"/>
    <property type="match status" value="1"/>
</dbReference>
<dbReference type="PANTHER" id="PTHR45266:SF3">
    <property type="entry name" value="OXALOACETATE DECARBOXYLASE ALPHA CHAIN"/>
    <property type="match status" value="1"/>
</dbReference>
<reference evidence="3 4" key="1">
    <citation type="journal article" date="2015" name="Genome Announc.">
        <title>Expanding the biotechnology potential of lactobacilli through comparative genomics of 213 strains and associated genera.</title>
        <authorList>
            <person name="Sun Z."/>
            <person name="Harris H.M."/>
            <person name="McCann A."/>
            <person name="Guo C."/>
            <person name="Argimon S."/>
            <person name="Zhang W."/>
            <person name="Yang X."/>
            <person name="Jeffery I.B."/>
            <person name="Cooney J.C."/>
            <person name="Kagawa T.F."/>
            <person name="Liu W."/>
            <person name="Song Y."/>
            <person name="Salvetti E."/>
            <person name="Wrobel A."/>
            <person name="Rasinkangas P."/>
            <person name="Parkhill J."/>
            <person name="Rea M.C."/>
            <person name="O'Sullivan O."/>
            <person name="Ritari J."/>
            <person name="Douillard F.P."/>
            <person name="Paul Ross R."/>
            <person name="Yang R."/>
            <person name="Briner A.E."/>
            <person name="Felis G.E."/>
            <person name="de Vos W.M."/>
            <person name="Barrangou R."/>
            <person name="Klaenhammer T.R."/>
            <person name="Caufield P.W."/>
            <person name="Cui Y."/>
            <person name="Zhang H."/>
            <person name="O'Toole P.W."/>
        </authorList>
    </citation>
    <scope>NUCLEOTIDE SEQUENCE [LARGE SCALE GENOMIC DNA]</scope>
    <source>
        <strain evidence="3 4">DSM 20634</strain>
    </source>
</reference>
<dbReference type="EMBL" id="AYYY01000063">
    <property type="protein sequence ID" value="KRM60407.1"/>
    <property type="molecule type" value="Genomic_DNA"/>
</dbReference>
<dbReference type="Gene3D" id="2.40.50.100">
    <property type="match status" value="1"/>
</dbReference>
<sequence>MNEQQLKQLITDLAALDFVHAKIKLDDFELELERPDTTSQFTQQKQTRGDVIVVKSPMIGIFHVNEAPLQVGQRVETGMTVGQIESMKLFNEVTSPASGIVERVLCEDGQTVEYDQPLIEIREGA</sequence>
<dbReference type="InterPro" id="IPR050709">
    <property type="entry name" value="Biotin_Carboxyl_Carrier/Decarb"/>
</dbReference>
<evidence type="ECO:0000313" key="4">
    <source>
        <dbReference type="Proteomes" id="UP000051733"/>
    </source>
</evidence>
<dbReference type="PATRIC" id="fig|1423813.3.peg.505"/>
<evidence type="ECO:0000259" key="2">
    <source>
        <dbReference type="PROSITE" id="PS50968"/>
    </source>
</evidence>
<comment type="caution">
    <text evidence="3">The sequence shown here is derived from an EMBL/GenBank/DDBJ whole genome shotgun (WGS) entry which is preliminary data.</text>
</comment>
<proteinExistence type="predicted"/>
<dbReference type="Pfam" id="PF00364">
    <property type="entry name" value="Biotin_lipoyl"/>
    <property type="match status" value="1"/>
</dbReference>
<keyword evidence="1" id="KW-0092">Biotin</keyword>
<dbReference type="RefSeq" id="WP_057780438.1">
    <property type="nucleotide sequence ID" value="NZ_AYYY01000063.1"/>
</dbReference>
<evidence type="ECO:0000313" key="3">
    <source>
        <dbReference type="EMBL" id="KRM60407.1"/>
    </source>
</evidence>
<dbReference type="AlphaFoldDB" id="A0A0R2A0D7"/>
<organism evidence="3 4">
    <name type="scientific">Paucilactobacillus vaccinostercus DSM 20634</name>
    <dbReference type="NCBI Taxonomy" id="1423813"/>
    <lineage>
        <taxon>Bacteria</taxon>
        <taxon>Bacillati</taxon>
        <taxon>Bacillota</taxon>
        <taxon>Bacilli</taxon>
        <taxon>Lactobacillales</taxon>
        <taxon>Lactobacillaceae</taxon>
        <taxon>Paucilactobacillus</taxon>
    </lineage>
</organism>
<dbReference type="InterPro" id="IPR000089">
    <property type="entry name" value="Biotin_lipoyl"/>
</dbReference>
<dbReference type="STRING" id="1423813.FC26_GL000495"/>
<dbReference type="InterPro" id="IPR011053">
    <property type="entry name" value="Single_hybrid_motif"/>
</dbReference>
<protein>
    <recommendedName>
        <fullName evidence="2">Lipoyl-binding domain-containing protein</fullName>
    </recommendedName>
</protein>
<dbReference type="OrthoDB" id="9811735at2"/>
<keyword evidence="4" id="KW-1185">Reference proteome</keyword>
<dbReference type="SUPFAM" id="SSF51230">
    <property type="entry name" value="Single hybrid motif"/>
    <property type="match status" value="1"/>
</dbReference>
<accession>A0A0R2A0D7</accession>
<feature type="domain" description="Lipoyl-binding" evidence="2">
    <location>
        <begin position="51"/>
        <end position="122"/>
    </location>
</feature>
<dbReference type="PROSITE" id="PS50968">
    <property type="entry name" value="BIOTINYL_LIPOYL"/>
    <property type="match status" value="1"/>
</dbReference>
<evidence type="ECO:0000256" key="1">
    <source>
        <dbReference type="ARBA" id="ARBA00023267"/>
    </source>
</evidence>